<proteinExistence type="predicted"/>
<sequence length="90" mass="10444">MASRSRRVYPRSMFDPVAPQGDDANDSPLEDRTVRVAQNLTQPEFHQHSDMHTTNKTYQETIGVPRGRRGHRRLSFRMFWSPSVKACTIK</sequence>
<organism evidence="2 3">
    <name type="scientific">Dreissena polymorpha</name>
    <name type="common">Zebra mussel</name>
    <name type="synonym">Mytilus polymorpha</name>
    <dbReference type="NCBI Taxonomy" id="45954"/>
    <lineage>
        <taxon>Eukaryota</taxon>
        <taxon>Metazoa</taxon>
        <taxon>Spiralia</taxon>
        <taxon>Lophotrochozoa</taxon>
        <taxon>Mollusca</taxon>
        <taxon>Bivalvia</taxon>
        <taxon>Autobranchia</taxon>
        <taxon>Heteroconchia</taxon>
        <taxon>Euheterodonta</taxon>
        <taxon>Imparidentia</taxon>
        <taxon>Neoheterodontei</taxon>
        <taxon>Myida</taxon>
        <taxon>Dreissenoidea</taxon>
        <taxon>Dreissenidae</taxon>
        <taxon>Dreissena</taxon>
    </lineage>
</organism>
<evidence type="ECO:0000313" key="3">
    <source>
        <dbReference type="Proteomes" id="UP000828390"/>
    </source>
</evidence>
<evidence type="ECO:0000313" key="2">
    <source>
        <dbReference type="EMBL" id="KAH3804418.1"/>
    </source>
</evidence>
<keyword evidence="3" id="KW-1185">Reference proteome</keyword>
<protein>
    <submittedName>
        <fullName evidence="2">Uncharacterized protein</fullName>
    </submittedName>
</protein>
<reference evidence="2" key="1">
    <citation type="journal article" date="2019" name="bioRxiv">
        <title>The Genome of the Zebra Mussel, Dreissena polymorpha: A Resource for Invasive Species Research.</title>
        <authorList>
            <person name="McCartney M.A."/>
            <person name="Auch B."/>
            <person name="Kono T."/>
            <person name="Mallez S."/>
            <person name="Zhang Y."/>
            <person name="Obille A."/>
            <person name="Becker A."/>
            <person name="Abrahante J.E."/>
            <person name="Garbe J."/>
            <person name="Badalamenti J.P."/>
            <person name="Herman A."/>
            <person name="Mangelson H."/>
            <person name="Liachko I."/>
            <person name="Sullivan S."/>
            <person name="Sone E.D."/>
            <person name="Koren S."/>
            <person name="Silverstein K.A.T."/>
            <person name="Beckman K.B."/>
            <person name="Gohl D.M."/>
        </authorList>
    </citation>
    <scope>NUCLEOTIDE SEQUENCE</scope>
    <source>
        <strain evidence="2">Duluth1</strain>
        <tissue evidence="2">Whole animal</tissue>
    </source>
</reference>
<comment type="caution">
    <text evidence="2">The sequence shown here is derived from an EMBL/GenBank/DDBJ whole genome shotgun (WGS) entry which is preliminary data.</text>
</comment>
<evidence type="ECO:0000256" key="1">
    <source>
        <dbReference type="SAM" id="MobiDB-lite"/>
    </source>
</evidence>
<dbReference type="Proteomes" id="UP000828390">
    <property type="component" value="Unassembled WGS sequence"/>
</dbReference>
<name>A0A9D4FWG5_DREPO</name>
<gene>
    <name evidence="2" type="ORF">DPMN_132703</name>
</gene>
<feature type="region of interest" description="Disordered" evidence="1">
    <location>
        <begin position="1"/>
        <end position="66"/>
    </location>
</feature>
<dbReference type="EMBL" id="JAIWYP010000006">
    <property type="protein sequence ID" value="KAH3804418.1"/>
    <property type="molecule type" value="Genomic_DNA"/>
</dbReference>
<accession>A0A9D4FWG5</accession>
<dbReference type="AlphaFoldDB" id="A0A9D4FWG5"/>
<reference evidence="2" key="2">
    <citation type="submission" date="2020-11" db="EMBL/GenBank/DDBJ databases">
        <authorList>
            <person name="McCartney M.A."/>
            <person name="Auch B."/>
            <person name="Kono T."/>
            <person name="Mallez S."/>
            <person name="Becker A."/>
            <person name="Gohl D.M."/>
            <person name="Silverstein K.A.T."/>
            <person name="Koren S."/>
            <person name="Bechman K.B."/>
            <person name="Herman A."/>
            <person name="Abrahante J.E."/>
            <person name="Garbe J."/>
        </authorList>
    </citation>
    <scope>NUCLEOTIDE SEQUENCE</scope>
    <source>
        <strain evidence="2">Duluth1</strain>
        <tissue evidence="2">Whole animal</tissue>
    </source>
</reference>